<evidence type="ECO:0000259" key="2">
    <source>
        <dbReference type="PROSITE" id="PS50943"/>
    </source>
</evidence>
<dbReference type="GO" id="GO:0003700">
    <property type="term" value="F:DNA-binding transcription factor activity"/>
    <property type="evidence" value="ECO:0007669"/>
    <property type="project" value="TreeGrafter"/>
</dbReference>
<sequence length="119" mass="13285">MNENDRMPLARVVGRAIAYRRTMANLTQEQVAERLGIGQEAISRMERGVAIPTVVRLAELADIYGCKLDQLVTETSDREDDQAKAILTIVGRLSGADRRLLIEWLTVFADRLLQSSRSG</sequence>
<name>A0A9X1UL21_9BURK</name>
<proteinExistence type="predicted"/>
<keyword evidence="1" id="KW-0238">DNA-binding</keyword>
<dbReference type="EMBL" id="JAKLJA010000031">
    <property type="protein sequence ID" value="MCG5077096.1"/>
    <property type="molecule type" value="Genomic_DNA"/>
</dbReference>
<dbReference type="PROSITE" id="PS50943">
    <property type="entry name" value="HTH_CROC1"/>
    <property type="match status" value="1"/>
</dbReference>
<dbReference type="InterPro" id="IPR010982">
    <property type="entry name" value="Lambda_DNA-bd_dom_sf"/>
</dbReference>
<dbReference type="InterPro" id="IPR050807">
    <property type="entry name" value="TransReg_Diox_bact_type"/>
</dbReference>
<protein>
    <submittedName>
        <fullName evidence="3">Helix-turn-helix domain-containing protein</fullName>
    </submittedName>
</protein>
<dbReference type="SUPFAM" id="SSF47413">
    <property type="entry name" value="lambda repressor-like DNA-binding domains"/>
    <property type="match status" value="1"/>
</dbReference>
<evidence type="ECO:0000256" key="1">
    <source>
        <dbReference type="ARBA" id="ARBA00023125"/>
    </source>
</evidence>
<dbReference type="GO" id="GO:0005829">
    <property type="term" value="C:cytosol"/>
    <property type="evidence" value="ECO:0007669"/>
    <property type="project" value="TreeGrafter"/>
</dbReference>
<organism evidence="3 4">
    <name type="scientific">Paraburkholderia tagetis</name>
    <dbReference type="NCBI Taxonomy" id="2913261"/>
    <lineage>
        <taxon>Bacteria</taxon>
        <taxon>Pseudomonadati</taxon>
        <taxon>Pseudomonadota</taxon>
        <taxon>Betaproteobacteria</taxon>
        <taxon>Burkholderiales</taxon>
        <taxon>Burkholderiaceae</taxon>
        <taxon>Paraburkholderia</taxon>
    </lineage>
</organism>
<dbReference type="Gene3D" id="1.10.260.40">
    <property type="entry name" value="lambda repressor-like DNA-binding domains"/>
    <property type="match status" value="1"/>
</dbReference>
<dbReference type="CDD" id="cd00093">
    <property type="entry name" value="HTH_XRE"/>
    <property type="match status" value="1"/>
</dbReference>
<dbReference type="PANTHER" id="PTHR46797:SF1">
    <property type="entry name" value="METHYLPHOSPHONATE SYNTHASE"/>
    <property type="match status" value="1"/>
</dbReference>
<dbReference type="Proteomes" id="UP001139308">
    <property type="component" value="Unassembled WGS sequence"/>
</dbReference>
<keyword evidence="4" id="KW-1185">Reference proteome</keyword>
<accession>A0A9X1UL21</accession>
<reference evidence="3" key="1">
    <citation type="submission" date="2022-01" db="EMBL/GenBank/DDBJ databases">
        <title>Genome sequence and assembly of Parabukholderia sp. RG36.</title>
        <authorList>
            <person name="Chhetri G."/>
        </authorList>
    </citation>
    <scope>NUCLEOTIDE SEQUENCE</scope>
    <source>
        <strain evidence="3">RG36</strain>
    </source>
</reference>
<feature type="domain" description="HTH cro/C1-type" evidence="2">
    <location>
        <begin position="17"/>
        <end position="71"/>
    </location>
</feature>
<evidence type="ECO:0000313" key="4">
    <source>
        <dbReference type="Proteomes" id="UP001139308"/>
    </source>
</evidence>
<dbReference type="GO" id="GO:0003677">
    <property type="term" value="F:DNA binding"/>
    <property type="evidence" value="ECO:0007669"/>
    <property type="project" value="UniProtKB-KW"/>
</dbReference>
<dbReference type="InterPro" id="IPR001387">
    <property type="entry name" value="Cro/C1-type_HTH"/>
</dbReference>
<dbReference type="SMART" id="SM00530">
    <property type="entry name" value="HTH_XRE"/>
    <property type="match status" value="1"/>
</dbReference>
<comment type="caution">
    <text evidence="3">The sequence shown here is derived from an EMBL/GenBank/DDBJ whole genome shotgun (WGS) entry which is preliminary data.</text>
</comment>
<gene>
    <name evidence="3" type="ORF">L5014_27765</name>
</gene>
<dbReference type="Pfam" id="PF01381">
    <property type="entry name" value="HTH_3"/>
    <property type="match status" value="1"/>
</dbReference>
<evidence type="ECO:0000313" key="3">
    <source>
        <dbReference type="EMBL" id="MCG5077096.1"/>
    </source>
</evidence>
<dbReference type="PANTHER" id="PTHR46797">
    <property type="entry name" value="HTH-TYPE TRANSCRIPTIONAL REGULATOR"/>
    <property type="match status" value="1"/>
</dbReference>
<dbReference type="AlphaFoldDB" id="A0A9X1UL21"/>